<evidence type="ECO:0000313" key="3">
    <source>
        <dbReference type="Proteomes" id="UP000523105"/>
    </source>
</evidence>
<evidence type="ECO:0000313" key="2">
    <source>
        <dbReference type="EMBL" id="NWJ43011.1"/>
    </source>
</evidence>
<comment type="caution">
    <text evidence="2">The sequence shown here is derived from an EMBL/GenBank/DDBJ whole genome shotgun (WGS) entry which is preliminary data.</text>
</comment>
<accession>A0A7K4MN86</accession>
<dbReference type="AlphaFoldDB" id="A0A7K4MN86"/>
<dbReference type="EMBL" id="JACASV010000008">
    <property type="protein sequence ID" value="NWJ43011.1"/>
    <property type="molecule type" value="Genomic_DNA"/>
</dbReference>
<keyword evidence="1" id="KW-0812">Transmembrane</keyword>
<keyword evidence="1" id="KW-1133">Transmembrane helix</keyword>
<proteinExistence type="predicted"/>
<keyword evidence="1" id="KW-0472">Membrane</keyword>
<feature type="transmembrane region" description="Helical" evidence="1">
    <location>
        <begin position="71"/>
        <end position="91"/>
    </location>
</feature>
<name>A0A7K4MN86_9ARCH</name>
<dbReference type="Proteomes" id="UP000523105">
    <property type="component" value="Unassembled WGS sequence"/>
</dbReference>
<reference evidence="2 3" key="1">
    <citation type="journal article" date="2019" name="Environ. Microbiol.">
        <title>Genomics insights into ecotype formation of ammonia-oxidizing archaea in the deep ocean.</title>
        <authorList>
            <person name="Wang Y."/>
            <person name="Huang J.M."/>
            <person name="Cui G.J."/>
            <person name="Nunoura T."/>
            <person name="Takaki Y."/>
            <person name="Li W.L."/>
            <person name="Li J."/>
            <person name="Gao Z.M."/>
            <person name="Takai K."/>
            <person name="Zhang A.Q."/>
            <person name="Stepanauskas R."/>
        </authorList>
    </citation>
    <scope>NUCLEOTIDE SEQUENCE [LARGE SCALE GENOMIC DNA]</scope>
    <source>
        <strain evidence="2 3">L15b</strain>
    </source>
</reference>
<sequence length="104" mass="10563">MNRSILGVTTLAICLGAFFLVPTAFAYAGTLGQPGGITLEEQLILAERKVEYAMANPASGSGTPYLDADGVVGATVIAGAIFGGIATAMFVKGRSGRYAAYGRG</sequence>
<protein>
    <recommendedName>
        <fullName evidence="4">PDGLE domain-containing protein</fullName>
    </recommendedName>
</protein>
<gene>
    <name evidence="2" type="ORF">HX837_02165</name>
</gene>
<organism evidence="2 3">
    <name type="scientific">Marine Group I thaumarchaeote</name>
    <dbReference type="NCBI Taxonomy" id="2511932"/>
    <lineage>
        <taxon>Archaea</taxon>
        <taxon>Nitrososphaerota</taxon>
        <taxon>Marine Group I</taxon>
    </lineage>
</organism>
<evidence type="ECO:0000256" key="1">
    <source>
        <dbReference type="SAM" id="Phobius"/>
    </source>
</evidence>
<evidence type="ECO:0008006" key="4">
    <source>
        <dbReference type="Google" id="ProtNLM"/>
    </source>
</evidence>